<evidence type="ECO:0000256" key="9">
    <source>
        <dbReference type="ARBA" id="ARBA00022737"/>
    </source>
</evidence>
<evidence type="ECO:0000256" key="8">
    <source>
        <dbReference type="ARBA" id="ARBA00022723"/>
    </source>
</evidence>
<dbReference type="InterPro" id="IPR018247">
    <property type="entry name" value="EF_Hand_1_Ca_BS"/>
</dbReference>
<dbReference type="InterPro" id="IPR011009">
    <property type="entry name" value="Kinase-like_dom_sf"/>
</dbReference>
<evidence type="ECO:0000259" key="17">
    <source>
        <dbReference type="PROSITE" id="PS50011"/>
    </source>
</evidence>
<comment type="cofactor">
    <cofactor evidence="1">
        <name>Mg(2+)</name>
        <dbReference type="ChEBI" id="CHEBI:18420"/>
    </cofactor>
</comment>
<evidence type="ECO:0000313" key="19">
    <source>
        <dbReference type="EMBL" id="CDW76891.1"/>
    </source>
</evidence>
<dbReference type="Gene3D" id="1.20.890.10">
    <property type="entry name" value="cAMP-dependent protein kinase regulatory subunit, dimerization-anchoring domain"/>
    <property type="match status" value="1"/>
</dbReference>
<keyword evidence="12" id="KW-0106">Calcium</keyword>
<feature type="domain" description="Protein kinase" evidence="17">
    <location>
        <begin position="84"/>
        <end position="345"/>
    </location>
</feature>
<dbReference type="GO" id="GO:0005856">
    <property type="term" value="C:cytoskeleton"/>
    <property type="evidence" value="ECO:0007669"/>
    <property type="project" value="UniProtKB-SubCell"/>
</dbReference>
<evidence type="ECO:0000256" key="5">
    <source>
        <dbReference type="ARBA" id="ARBA00022490"/>
    </source>
</evidence>
<dbReference type="Gene3D" id="3.30.200.20">
    <property type="entry name" value="Phosphorylase Kinase, domain 1"/>
    <property type="match status" value="1"/>
</dbReference>
<dbReference type="GO" id="GO:0005524">
    <property type="term" value="F:ATP binding"/>
    <property type="evidence" value="ECO:0007669"/>
    <property type="project" value="UniProtKB-KW"/>
</dbReference>
<reference evidence="19 20" key="1">
    <citation type="submission" date="2014-06" db="EMBL/GenBank/DDBJ databases">
        <authorList>
            <person name="Swart Estienne"/>
        </authorList>
    </citation>
    <scope>NUCLEOTIDE SEQUENCE [LARGE SCALE GENOMIC DNA]</scope>
    <source>
        <strain evidence="19 20">130c</strain>
    </source>
</reference>
<dbReference type="OMA" id="ANPRCAF"/>
<keyword evidence="5" id="KW-0963">Cytoplasm</keyword>
<keyword evidence="14" id="KW-0206">Cytoskeleton</keyword>
<dbReference type="Pfam" id="PF00069">
    <property type="entry name" value="Pkinase"/>
    <property type="match status" value="1"/>
</dbReference>
<dbReference type="InterPro" id="IPR011992">
    <property type="entry name" value="EF-hand-dom_pair"/>
</dbReference>
<dbReference type="PANTHER" id="PTHR24349">
    <property type="entry name" value="SERINE/THREONINE-PROTEIN KINASE"/>
    <property type="match status" value="1"/>
</dbReference>
<evidence type="ECO:0000259" key="18">
    <source>
        <dbReference type="PROSITE" id="PS50222"/>
    </source>
</evidence>
<evidence type="ECO:0000256" key="11">
    <source>
        <dbReference type="ARBA" id="ARBA00022777"/>
    </source>
</evidence>
<evidence type="ECO:0000256" key="13">
    <source>
        <dbReference type="ARBA" id="ARBA00022840"/>
    </source>
</evidence>
<evidence type="ECO:0000256" key="1">
    <source>
        <dbReference type="ARBA" id="ARBA00001946"/>
    </source>
</evidence>
<dbReference type="SUPFAM" id="SSF56112">
    <property type="entry name" value="Protein kinase-like (PK-like)"/>
    <property type="match status" value="1"/>
</dbReference>
<evidence type="ECO:0000313" key="20">
    <source>
        <dbReference type="Proteomes" id="UP000039865"/>
    </source>
</evidence>
<comment type="similarity">
    <text evidence="3">Belongs to the centrin family.</text>
</comment>
<evidence type="ECO:0000256" key="7">
    <source>
        <dbReference type="ARBA" id="ARBA00022679"/>
    </source>
</evidence>
<dbReference type="InterPro" id="IPR050205">
    <property type="entry name" value="CDPK_Ser/Thr_kinases"/>
</dbReference>
<evidence type="ECO:0000256" key="15">
    <source>
        <dbReference type="ARBA" id="ARBA00024334"/>
    </source>
</evidence>
<dbReference type="InParanoid" id="A0A078A7Z9"/>
<accession>A0A078A7Z9</accession>
<comment type="subunit">
    <text evidence="4">Monomer.</text>
</comment>
<comment type="similarity">
    <text evidence="15">Belongs to the protein kinase superfamily. Ser/Thr protein kinase family. CDPK subfamily.</text>
</comment>
<dbReference type="SMART" id="SM00394">
    <property type="entry name" value="RIIa"/>
    <property type="match status" value="1"/>
</dbReference>
<sequence length="532" mass="61558">MSNVKEMRIFSAEQIIVQDDFPKILKDFTKEIIRKNPDDITKFGREYFEQVLKERGYFDDHLEKLQVDAKEFIFRVNEKVHDHYYITGMIGNPYDSKARLGVHQKSGIERAIKVVDKSNIDNLDEYKRKIELVKNLDHPNIAKYLEYFEDDTSFYFVSEYLQGGDLWDAVMNFGGHYTEEVAATVIKQILQSLVYLHKRGIVHRNIRTGNILFTETGKLHLKVIDFDVAGTKTLEASNVYGGKGGIHGPYYCAPEIFKNEYLDKSDVWSVGIVLYFLLFGDLPFQGATFEDAIRNIQRGLLDIDGPKNIIGQKLSIEVRDLLRKLLHTDHHTRFSAEEALHHNWFSKAQKGELKGKDLGNTLDNIRQFTAGGKLKQALLGFFTTKLMSQAEINKLAQEFQLFDSQGEGYLSYEDLREALFAVKGVDLNEKELKEIIKKIDADENGKINYAEFLMVAMNKEQLLTSDRLEAAFKMFDKNGDNEVSVEEIKEMFQNVKSVDEKMILRAMNEVDRRNRTSLKFHEFKLMIEKLFE</sequence>
<comment type="subcellular location">
    <subcellularLocation>
        <location evidence="2">Cytoplasm</location>
        <location evidence="2">Cytoskeleton</location>
    </subcellularLocation>
</comment>
<keyword evidence="8" id="KW-0479">Metal-binding</keyword>
<evidence type="ECO:0000256" key="3">
    <source>
        <dbReference type="ARBA" id="ARBA00005253"/>
    </source>
</evidence>
<feature type="domain" description="EF-hand" evidence="18">
    <location>
        <begin position="463"/>
        <end position="498"/>
    </location>
</feature>
<dbReference type="Gene3D" id="1.10.510.10">
    <property type="entry name" value="Transferase(Phosphotransferase) domain 1"/>
    <property type="match status" value="1"/>
</dbReference>
<protein>
    <submittedName>
        <fullName evidence="19">Protein kinase domain containing protein</fullName>
    </submittedName>
</protein>
<dbReference type="InterPro" id="IPR003117">
    <property type="entry name" value="cAMP_dep_PK_reg_su_I/II_a/b"/>
</dbReference>
<dbReference type="GO" id="GO:0004674">
    <property type="term" value="F:protein serine/threonine kinase activity"/>
    <property type="evidence" value="ECO:0007669"/>
    <property type="project" value="UniProtKB-KW"/>
</dbReference>
<proteinExistence type="inferred from homology"/>
<name>A0A078A7Z9_STYLE</name>
<dbReference type="PROSITE" id="PS50222">
    <property type="entry name" value="EF_HAND_2"/>
    <property type="match status" value="3"/>
</dbReference>
<evidence type="ECO:0000256" key="2">
    <source>
        <dbReference type="ARBA" id="ARBA00004245"/>
    </source>
</evidence>
<gene>
    <name evidence="19" type="primary">Contig4050.g4334</name>
    <name evidence="19" type="ORF">STYLEM_5856</name>
</gene>
<dbReference type="PROSITE" id="PS00018">
    <property type="entry name" value="EF_HAND_1"/>
    <property type="match status" value="2"/>
</dbReference>
<keyword evidence="9" id="KW-0677">Repeat</keyword>
<keyword evidence="20" id="KW-1185">Reference proteome</keyword>
<feature type="domain" description="EF-hand" evidence="18">
    <location>
        <begin position="390"/>
        <end position="425"/>
    </location>
</feature>
<dbReference type="Pfam" id="PF02197">
    <property type="entry name" value="RIIa"/>
    <property type="match status" value="1"/>
</dbReference>
<dbReference type="InterPro" id="IPR000719">
    <property type="entry name" value="Prot_kinase_dom"/>
</dbReference>
<keyword evidence="7" id="KW-0808">Transferase</keyword>
<dbReference type="CDD" id="cd22985">
    <property type="entry name" value="DD_CrRSP11-like"/>
    <property type="match status" value="1"/>
</dbReference>
<dbReference type="PROSITE" id="PS50011">
    <property type="entry name" value="PROTEIN_KINASE_DOM"/>
    <property type="match status" value="1"/>
</dbReference>
<evidence type="ECO:0000256" key="4">
    <source>
        <dbReference type="ARBA" id="ARBA00011245"/>
    </source>
</evidence>
<evidence type="ECO:0000256" key="16">
    <source>
        <dbReference type="ARBA" id="ARBA00025692"/>
    </source>
</evidence>
<dbReference type="GO" id="GO:0005509">
    <property type="term" value="F:calcium ion binding"/>
    <property type="evidence" value="ECO:0007669"/>
    <property type="project" value="InterPro"/>
</dbReference>
<keyword evidence="13" id="KW-0067">ATP-binding</keyword>
<dbReference type="FunFam" id="1.10.510.10:FF:000571">
    <property type="entry name" value="Maternal embryonic leucine zipper kinase"/>
    <property type="match status" value="1"/>
</dbReference>
<dbReference type="SUPFAM" id="SSF47391">
    <property type="entry name" value="Dimerization-anchoring domain of cAMP-dependent PK regulatory subunit"/>
    <property type="match status" value="1"/>
</dbReference>
<dbReference type="Proteomes" id="UP000039865">
    <property type="component" value="Unassembled WGS sequence"/>
</dbReference>
<feature type="domain" description="EF-hand" evidence="18">
    <location>
        <begin position="427"/>
        <end position="462"/>
    </location>
</feature>
<organism evidence="19 20">
    <name type="scientific">Stylonychia lemnae</name>
    <name type="common">Ciliate</name>
    <dbReference type="NCBI Taxonomy" id="5949"/>
    <lineage>
        <taxon>Eukaryota</taxon>
        <taxon>Sar</taxon>
        <taxon>Alveolata</taxon>
        <taxon>Ciliophora</taxon>
        <taxon>Intramacronucleata</taxon>
        <taxon>Spirotrichea</taxon>
        <taxon>Stichotrichia</taxon>
        <taxon>Sporadotrichida</taxon>
        <taxon>Oxytrichidae</taxon>
        <taxon>Stylonychinae</taxon>
        <taxon>Stylonychia</taxon>
    </lineage>
</organism>
<dbReference type="Pfam" id="PF13499">
    <property type="entry name" value="EF-hand_7"/>
    <property type="match status" value="1"/>
</dbReference>
<evidence type="ECO:0000256" key="6">
    <source>
        <dbReference type="ARBA" id="ARBA00022527"/>
    </source>
</evidence>
<dbReference type="AlphaFoldDB" id="A0A078A7Z9"/>
<keyword evidence="6" id="KW-0723">Serine/threonine-protein kinase</keyword>
<keyword evidence="10" id="KW-0547">Nucleotide-binding</keyword>
<evidence type="ECO:0000256" key="14">
    <source>
        <dbReference type="ARBA" id="ARBA00023212"/>
    </source>
</evidence>
<dbReference type="FunFam" id="1.10.238.10:FF:000178">
    <property type="entry name" value="Calmodulin-2 A"/>
    <property type="match status" value="1"/>
</dbReference>
<comment type="function">
    <text evidence="16">Plays a fundamental role in microtubule organizing center structure and function. Component of the infraciliary lattice (ICL) and the ciliary basal bodies.</text>
</comment>
<dbReference type="SMART" id="SM00054">
    <property type="entry name" value="EFh"/>
    <property type="match status" value="4"/>
</dbReference>
<dbReference type="EMBL" id="CCKQ01005640">
    <property type="protein sequence ID" value="CDW76891.1"/>
    <property type="molecule type" value="Genomic_DNA"/>
</dbReference>
<dbReference type="Pfam" id="PF13405">
    <property type="entry name" value="EF-hand_6"/>
    <property type="match status" value="1"/>
</dbReference>
<dbReference type="SUPFAM" id="SSF47473">
    <property type="entry name" value="EF-hand"/>
    <property type="match status" value="1"/>
</dbReference>
<evidence type="ECO:0000256" key="12">
    <source>
        <dbReference type="ARBA" id="ARBA00022837"/>
    </source>
</evidence>
<dbReference type="Gene3D" id="1.10.238.10">
    <property type="entry name" value="EF-hand"/>
    <property type="match status" value="2"/>
</dbReference>
<dbReference type="InterPro" id="IPR002048">
    <property type="entry name" value="EF_hand_dom"/>
</dbReference>
<dbReference type="OrthoDB" id="40902at2759"/>
<keyword evidence="11 19" id="KW-0418">Kinase</keyword>
<evidence type="ECO:0000256" key="10">
    <source>
        <dbReference type="ARBA" id="ARBA00022741"/>
    </source>
</evidence>